<feature type="region of interest" description="Disordered" evidence="2">
    <location>
        <begin position="536"/>
        <end position="564"/>
    </location>
</feature>
<feature type="compositionally biased region" description="Polar residues" evidence="2">
    <location>
        <begin position="618"/>
        <end position="627"/>
    </location>
</feature>
<dbReference type="EMBL" id="AACS02000003">
    <property type="protein sequence ID" value="EAU91257.2"/>
    <property type="molecule type" value="Genomic_DNA"/>
</dbReference>
<evidence type="ECO:0000256" key="2">
    <source>
        <dbReference type="SAM" id="MobiDB-lite"/>
    </source>
</evidence>
<dbReference type="eggNOG" id="KOG1515">
    <property type="taxonomic scope" value="Eukaryota"/>
</dbReference>
<dbReference type="AlphaFoldDB" id="A8N720"/>
<dbReference type="InterPro" id="IPR013094">
    <property type="entry name" value="AB_hydrolase_3"/>
</dbReference>
<dbReference type="GO" id="GO:0016787">
    <property type="term" value="F:hydrolase activity"/>
    <property type="evidence" value="ECO:0007669"/>
    <property type="project" value="UniProtKB-KW"/>
</dbReference>
<dbReference type="OMA" id="TTPGKFC"/>
<dbReference type="GeneID" id="6007071"/>
<dbReference type="Gene3D" id="3.40.50.1820">
    <property type="entry name" value="alpha/beta hydrolase"/>
    <property type="match status" value="1"/>
</dbReference>
<dbReference type="STRING" id="240176.A8N720"/>
<protein>
    <submittedName>
        <fullName evidence="4">Lipase/esterase</fullName>
    </submittedName>
</protein>
<keyword evidence="1" id="KW-0378">Hydrolase</keyword>
<keyword evidence="5" id="KW-1185">Reference proteome</keyword>
<accession>A8N720</accession>
<evidence type="ECO:0000259" key="3">
    <source>
        <dbReference type="Pfam" id="PF07859"/>
    </source>
</evidence>
<feature type="compositionally biased region" description="Basic and acidic residues" evidence="2">
    <location>
        <begin position="776"/>
        <end position="787"/>
    </location>
</feature>
<organism evidence="4 5">
    <name type="scientific">Coprinopsis cinerea (strain Okayama-7 / 130 / ATCC MYA-4618 / FGSC 9003)</name>
    <name type="common">Inky cap fungus</name>
    <name type="synonym">Hormographiella aspergillata</name>
    <dbReference type="NCBI Taxonomy" id="240176"/>
    <lineage>
        <taxon>Eukaryota</taxon>
        <taxon>Fungi</taxon>
        <taxon>Dikarya</taxon>
        <taxon>Basidiomycota</taxon>
        <taxon>Agaricomycotina</taxon>
        <taxon>Agaricomycetes</taxon>
        <taxon>Agaricomycetidae</taxon>
        <taxon>Agaricales</taxon>
        <taxon>Agaricineae</taxon>
        <taxon>Psathyrellaceae</taxon>
        <taxon>Coprinopsis</taxon>
    </lineage>
</organism>
<gene>
    <name evidence="4" type="ORF">CC1G_06892</name>
</gene>
<feature type="domain" description="Alpha/beta hydrolase fold-3" evidence="3">
    <location>
        <begin position="176"/>
        <end position="300"/>
    </location>
</feature>
<dbReference type="InterPro" id="IPR050300">
    <property type="entry name" value="GDXG_lipolytic_enzyme"/>
</dbReference>
<evidence type="ECO:0000256" key="1">
    <source>
        <dbReference type="ARBA" id="ARBA00022801"/>
    </source>
</evidence>
<name>A8N720_COPC7</name>
<dbReference type="SUPFAM" id="SSF53474">
    <property type="entry name" value="alpha/beta-Hydrolases"/>
    <property type="match status" value="1"/>
</dbReference>
<reference evidence="4 5" key="1">
    <citation type="journal article" date="2010" name="Proc. Natl. Acad. Sci. U.S.A.">
        <title>Insights into evolution of multicellular fungi from the assembled chromosomes of the mushroom Coprinopsis cinerea (Coprinus cinereus).</title>
        <authorList>
            <person name="Stajich J.E."/>
            <person name="Wilke S.K."/>
            <person name="Ahren D."/>
            <person name="Au C.H."/>
            <person name="Birren B.W."/>
            <person name="Borodovsky M."/>
            <person name="Burns C."/>
            <person name="Canback B."/>
            <person name="Casselton L.A."/>
            <person name="Cheng C.K."/>
            <person name="Deng J."/>
            <person name="Dietrich F.S."/>
            <person name="Fargo D.C."/>
            <person name="Farman M.L."/>
            <person name="Gathman A.C."/>
            <person name="Goldberg J."/>
            <person name="Guigo R."/>
            <person name="Hoegger P.J."/>
            <person name="Hooker J.B."/>
            <person name="Huggins A."/>
            <person name="James T.Y."/>
            <person name="Kamada T."/>
            <person name="Kilaru S."/>
            <person name="Kodira C."/>
            <person name="Kues U."/>
            <person name="Kupfer D."/>
            <person name="Kwan H.S."/>
            <person name="Lomsadze A."/>
            <person name="Li W."/>
            <person name="Lilly W.W."/>
            <person name="Ma L.J."/>
            <person name="Mackey A.J."/>
            <person name="Manning G."/>
            <person name="Martin F."/>
            <person name="Muraguchi H."/>
            <person name="Natvig D.O."/>
            <person name="Palmerini H."/>
            <person name="Ramesh M.A."/>
            <person name="Rehmeyer C.J."/>
            <person name="Roe B.A."/>
            <person name="Shenoy N."/>
            <person name="Stanke M."/>
            <person name="Ter-Hovhannisyan V."/>
            <person name="Tunlid A."/>
            <person name="Velagapudi R."/>
            <person name="Vision T.J."/>
            <person name="Zeng Q."/>
            <person name="Zolan M.E."/>
            <person name="Pukkila P.J."/>
        </authorList>
    </citation>
    <scope>NUCLEOTIDE SEQUENCE [LARGE SCALE GENOMIC DNA]</scope>
    <source>
        <strain evidence="5">Okayama-7 / 130 / ATCC MYA-4618 / FGSC 9003</strain>
    </source>
</reference>
<dbReference type="VEuPathDB" id="FungiDB:CC1G_06892"/>
<dbReference type="RefSeq" id="XP_001830626.2">
    <property type="nucleotide sequence ID" value="XM_001830574.2"/>
</dbReference>
<dbReference type="PANTHER" id="PTHR48081:SF5">
    <property type="entry name" value="ALPHA_BETA HYDROLASE FOLD-3 DOMAIN-CONTAINING PROTEIN"/>
    <property type="match status" value="1"/>
</dbReference>
<feature type="region of interest" description="Disordered" evidence="2">
    <location>
        <begin position="771"/>
        <end position="799"/>
    </location>
</feature>
<dbReference type="KEGG" id="cci:CC1G_06892"/>
<dbReference type="HOGENOM" id="CLU_004893_1_0_1"/>
<feature type="region of interest" description="Disordered" evidence="2">
    <location>
        <begin position="598"/>
        <end position="673"/>
    </location>
</feature>
<evidence type="ECO:0000313" key="5">
    <source>
        <dbReference type="Proteomes" id="UP000001861"/>
    </source>
</evidence>
<dbReference type="Pfam" id="PF07859">
    <property type="entry name" value="Abhydrolase_3"/>
    <property type="match status" value="1"/>
</dbReference>
<evidence type="ECO:0000313" key="4">
    <source>
        <dbReference type="EMBL" id="EAU91257.2"/>
    </source>
</evidence>
<proteinExistence type="predicted"/>
<feature type="region of interest" description="Disordered" evidence="2">
    <location>
        <begin position="879"/>
        <end position="924"/>
    </location>
</feature>
<dbReference type="Proteomes" id="UP000001861">
    <property type="component" value="Unassembled WGS sequence"/>
</dbReference>
<dbReference type="OrthoDB" id="1662883at2759"/>
<dbReference type="PANTHER" id="PTHR48081">
    <property type="entry name" value="AB HYDROLASE SUPERFAMILY PROTEIN C4A8.06C"/>
    <property type="match status" value="1"/>
</dbReference>
<feature type="compositionally biased region" description="Polar residues" evidence="2">
    <location>
        <begin position="640"/>
        <end position="650"/>
    </location>
</feature>
<comment type="caution">
    <text evidence="4">The sequence shown here is derived from an EMBL/GenBank/DDBJ whole genome shotgun (WGS) entry which is preliminary data.</text>
</comment>
<dbReference type="InParanoid" id="A8N720"/>
<dbReference type="InterPro" id="IPR029058">
    <property type="entry name" value="AB_hydrolase_fold"/>
</dbReference>
<feature type="compositionally biased region" description="Polar residues" evidence="2">
    <location>
        <begin position="536"/>
        <end position="555"/>
    </location>
</feature>
<sequence>MVLGNRLTTEVGFKVGPVLLEVLAKHYLDRPGKDGDENSPKLRKDDILYDEAFTIVKAFLNAASWHTVEDLQAFSNTRTPSPPWVHVFRTTVPMSCCDEAASYLISALGGEDVCRRVVGGVKWWQVRGIDGVDAQWIAAKKDWREAKRRFKQRGEKYSTANEEGTYAKDMDAMRCILYLHGGGYYFGSVDQERYSIQRLARKINGRVFAINYRLAPQYPFPCALQDALASYLYLIRPPTGAEHQAVDPAHIVIAGDSAGGGLSLALLQVIRDTGLPAPAGGILISPWCDLTHSFPSIHLNTKTDVIPDCGLSFHKPSPLWPPPPPEISDRVHASIRHRLRQVFNKDDTPAGHTDTIISHDQKSGIEGLPVDVGTTTAVPEEQTKLVEKMVFELDNETVEIESQFHFYTRNSLLVHPLVSSAMSYLGDLPPLFFIASDKEVLRDEIIYTAHRAADPAKFPVQERCLDLYPTLRKYKEMKPTSVHLQVYDDTAHVLPILFAFTTPAKFCFRAMANFAKLVTGMPLVAPLVAKDSFLSQKTDGSKTNSPVTPSGSRRASLSAEADASVSKKRRMSAIFLPSNTTNELSPARPSLRRSLSARLGFGSPRNSGSPETKPQVESPPTMSQQDLVSEPKPIAEATGPQPSRGETTASDVAGPRFSFSRSRSPPPPGERYAGEVSFYQSIKNPQSWECGMVRERVSTEGIIRPLEPASELEAMQIPDEILGRISELAVRRYLDSQKAYDKKFAHTYKQIEKHRRRNLERAKQDTIKRMSKIKKSMRDRELKEKGKGTSTGDSSEKEEEDFKAFLLSTPGWSCAWALDEGEMPPPSSIVARRDTEEARQLAEFADRTLLGGERDHAFSGNNLWSVVINFFTVNPDRSKSGFFATKENQQPESSSKEEPRQSRRAKLKSKFMPFHGHHEKPSDS</sequence>